<organism evidence="1 2">
    <name type="scientific">Candidatus Companilactobacillus pullicola</name>
    <dbReference type="NCBI Taxonomy" id="2838523"/>
    <lineage>
        <taxon>Bacteria</taxon>
        <taxon>Bacillati</taxon>
        <taxon>Bacillota</taxon>
        <taxon>Bacilli</taxon>
        <taxon>Lactobacillales</taxon>
        <taxon>Lactobacillaceae</taxon>
        <taxon>Companilactobacillus</taxon>
    </lineage>
</organism>
<accession>A0A9D1ZK01</accession>
<protein>
    <submittedName>
        <fullName evidence="1">Uncharacterized protein</fullName>
    </submittedName>
</protein>
<sequence>MKKIDEIIPISREEFGFEPDGFDMARRDVVTVSNLIDHIHRESDKAYNLMLQIKEYNEAYRGNKDVLESLAIINLASSDAKDFLSDDKKTLGILEDGDVND</sequence>
<evidence type="ECO:0000313" key="2">
    <source>
        <dbReference type="Proteomes" id="UP000824013"/>
    </source>
</evidence>
<evidence type="ECO:0000313" key="1">
    <source>
        <dbReference type="EMBL" id="HIY91566.1"/>
    </source>
</evidence>
<proteinExistence type="predicted"/>
<gene>
    <name evidence="1" type="ORF">H9820_01325</name>
</gene>
<dbReference type="EMBL" id="DXCM01000014">
    <property type="protein sequence ID" value="HIY91566.1"/>
    <property type="molecule type" value="Genomic_DNA"/>
</dbReference>
<reference evidence="1" key="2">
    <citation type="submission" date="2021-04" db="EMBL/GenBank/DDBJ databases">
        <authorList>
            <person name="Gilroy R."/>
        </authorList>
    </citation>
    <scope>NUCLEOTIDE SEQUENCE</scope>
    <source>
        <strain evidence="1">3204</strain>
    </source>
</reference>
<comment type="caution">
    <text evidence="1">The sequence shown here is derived from an EMBL/GenBank/DDBJ whole genome shotgun (WGS) entry which is preliminary data.</text>
</comment>
<name>A0A9D1ZK01_9LACO</name>
<reference evidence="1" key="1">
    <citation type="journal article" date="2021" name="PeerJ">
        <title>Extensive microbial diversity within the chicken gut microbiome revealed by metagenomics and culture.</title>
        <authorList>
            <person name="Gilroy R."/>
            <person name="Ravi A."/>
            <person name="Getino M."/>
            <person name="Pursley I."/>
            <person name="Horton D.L."/>
            <person name="Alikhan N.F."/>
            <person name="Baker D."/>
            <person name="Gharbi K."/>
            <person name="Hall N."/>
            <person name="Watson M."/>
            <person name="Adriaenssens E.M."/>
            <person name="Foster-Nyarko E."/>
            <person name="Jarju S."/>
            <person name="Secka A."/>
            <person name="Antonio M."/>
            <person name="Oren A."/>
            <person name="Chaudhuri R.R."/>
            <person name="La Ragione R."/>
            <person name="Hildebrand F."/>
            <person name="Pallen M.J."/>
        </authorList>
    </citation>
    <scope>NUCLEOTIDE SEQUENCE</scope>
    <source>
        <strain evidence="1">3204</strain>
    </source>
</reference>
<dbReference type="AlphaFoldDB" id="A0A9D1ZK01"/>
<dbReference type="Proteomes" id="UP000824013">
    <property type="component" value="Unassembled WGS sequence"/>
</dbReference>